<dbReference type="InterPro" id="IPR023214">
    <property type="entry name" value="HAD_sf"/>
</dbReference>
<dbReference type="Gene3D" id="3.40.50.1000">
    <property type="entry name" value="HAD superfamily/HAD-like"/>
    <property type="match status" value="1"/>
</dbReference>
<evidence type="ECO:0000313" key="5">
    <source>
        <dbReference type="EMBL" id="CAI9777837.1"/>
    </source>
</evidence>
<dbReference type="InterPro" id="IPR036412">
    <property type="entry name" value="HAD-like_sf"/>
</dbReference>
<name>A0AAD2E3Y0_9LAMI</name>
<dbReference type="Pfam" id="PF05761">
    <property type="entry name" value="5_nucleotid"/>
    <property type="match status" value="1"/>
</dbReference>
<dbReference type="SUPFAM" id="SSF56784">
    <property type="entry name" value="HAD-like"/>
    <property type="match status" value="1"/>
</dbReference>
<proteinExistence type="inferred from homology"/>
<sequence>MASTTEERGNLWDYTNIVMNFLCGPQTLDGCSACNLDWLQYFDVVITGSAKPSFFCDENRTNLFEVDPESGMLLNTDNGTPMPQVDTSLRLSLMNWNMSFVVFQGGNVGHLHKLLSIESSSQVLSRSFI</sequence>
<dbReference type="GO" id="GO:0008253">
    <property type="term" value="F:5'-nucleotidase activity"/>
    <property type="evidence" value="ECO:0007669"/>
    <property type="project" value="TreeGrafter"/>
</dbReference>
<dbReference type="PANTHER" id="PTHR12103">
    <property type="entry name" value="5'-NUCLEOTIDASE DOMAIN-CONTAINING"/>
    <property type="match status" value="1"/>
</dbReference>
<evidence type="ECO:0000256" key="3">
    <source>
        <dbReference type="ARBA" id="ARBA00022801"/>
    </source>
</evidence>
<keyword evidence="3" id="KW-0378">Hydrolase</keyword>
<evidence type="ECO:0000313" key="6">
    <source>
        <dbReference type="Proteomes" id="UP000834106"/>
    </source>
</evidence>
<dbReference type="PANTHER" id="PTHR12103:SF15">
    <property type="entry name" value="CYTOSOLIC PURINE 5'-NUCLEOTIDASE"/>
    <property type="match status" value="1"/>
</dbReference>
<dbReference type="AlphaFoldDB" id="A0AAD2E3Y0"/>
<evidence type="ECO:0000256" key="2">
    <source>
        <dbReference type="ARBA" id="ARBA00022723"/>
    </source>
</evidence>
<keyword evidence="2" id="KW-0479">Metal-binding</keyword>
<evidence type="ECO:0000256" key="4">
    <source>
        <dbReference type="ARBA" id="ARBA00022842"/>
    </source>
</evidence>
<reference evidence="5" key="1">
    <citation type="submission" date="2023-05" db="EMBL/GenBank/DDBJ databases">
        <authorList>
            <person name="Huff M."/>
        </authorList>
    </citation>
    <scope>NUCLEOTIDE SEQUENCE</scope>
</reference>
<keyword evidence="4" id="KW-0460">Magnesium</keyword>
<dbReference type="GO" id="GO:0046872">
    <property type="term" value="F:metal ion binding"/>
    <property type="evidence" value="ECO:0007669"/>
    <property type="project" value="UniProtKB-KW"/>
</dbReference>
<gene>
    <name evidence="5" type="ORF">FPE_LOCUS25267</name>
</gene>
<protein>
    <submittedName>
        <fullName evidence="5">Uncharacterized protein</fullName>
    </submittedName>
</protein>
<evidence type="ECO:0000256" key="1">
    <source>
        <dbReference type="ARBA" id="ARBA00009589"/>
    </source>
</evidence>
<accession>A0AAD2E3Y0</accession>
<dbReference type="Proteomes" id="UP000834106">
    <property type="component" value="Chromosome 15"/>
</dbReference>
<dbReference type="EMBL" id="OU503050">
    <property type="protein sequence ID" value="CAI9777837.1"/>
    <property type="molecule type" value="Genomic_DNA"/>
</dbReference>
<comment type="similarity">
    <text evidence="1">Belongs to the 5'(3')-deoxyribonucleotidase family.</text>
</comment>
<dbReference type="InterPro" id="IPR008380">
    <property type="entry name" value="HAD-SF_hydro_IG_5-nucl"/>
</dbReference>
<organism evidence="5 6">
    <name type="scientific">Fraxinus pennsylvanica</name>
    <dbReference type="NCBI Taxonomy" id="56036"/>
    <lineage>
        <taxon>Eukaryota</taxon>
        <taxon>Viridiplantae</taxon>
        <taxon>Streptophyta</taxon>
        <taxon>Embryophyta</taxon>
        <taxon>Tracheophyta</taxon>
        <taxon>Spermatophyta</taxon>
        <taxon>Magnoliopsida</taxon>
        <taxon>eudicotyledons</taxon>
        <taxon>Gunneridae</taxon>
        <taxon>Pentapetalae</taxon>
        <taxon>asterids</taxon>
        <taxon>lamiids</taxon>
        <taxon>Lamiales</taxon>
        <taxon>Oleaceae</taxon>
        <taxon>Oleeae</taxon>
        <taxon>Fraxinus</taxon>
    </lineage>
</organism>
<keyword evidence="6" id="KW-1185">Reference proteome</keyword>